<dbReference type="GO" id="GO:0043565">
    <property type="term" value="F:sequence-specific DNA binding"/>
    <property type="evidence" value="ECO:0007669"/>
    <property type="project" value="TreeGrafter"/>
</dbReference>
<gene>
    <name evidence="6" type="ORF">GCM10007315_04680</name>
</gene>
<evidence type="ECO:0000256" key="2">
    <source>
        <dbReference type="ARBA" id="ARBA00023015"/>
    </source>
</evidence>
<dbReference type="AlphaFoldDB" id="A0A918WGR4"/>
<dbReference type="GO" id="GO:0006351">
    <property type="term" value="P:DNA-templated transcription"/>
    <property type="evidence" value="ECO:0007669"/>
    <property type="project" value="TreeGrafter"/>
</dbReference>
<evidence type="ECO:0000259" key="5">
    <source>
        <dbReference type="PROSITE" id="PS50931"/>
    </source>
</evidence>
<dbReference type="Gene3D" id="1.10.10.10">
    <property type="entry name" value="Winged helix-like DNA-binding domain superfamily/Winged helix DNA-binding domain"/>
    <property type="match status" value="1"/>
</dbReference>
<reference evidence="6" key="2">
    <citation type="submission" date="2020-09" db="EMBL/GenBank/DDBJ databases">
        <authorList>
            <person name="Sun Q."/>
            <person name="Kim S."/>
        </authorList>
    </citation>
    <scope>NUCLEOTIDE SEQUENCE</scope>
    <source>
        <strain evidence="6">KCTC 23310</strain>
    </source>
</reference>
<dbReference type="PRINTS" id="PR00039">
    <property type="entry name" value="HTHLYSR"/>
</dbReference>
<dbReference type="RefSeq" id="WP_189409954.1">
    <property type="nucleotide sequence ID" value="NZ_BMYJ01000001.1"/>
</dbReference>
<dbReference type="PANTHER" id="PTHR30537:SF3">
    <property type="entry name" value="TRANSCRIPTIONAL REGULATORY PROTEIN"/>
    <property type="match status" value="1"/>
</dbReference>
<sequence length="290" mass="31516">MNQDWNLYRSYLAVMTHGSLSGAARDLGLTQPTLARHIDQLEQVLGLGLFLRGPSGLSPTEAGLALRPAAQAIEAAALAFERAAEGAGQKGAAGVVRISASEVFAAERLPALLRDIRQQYPQITLEIVATDHVEDLLRRDSDIALRMTAPEQQALIARRLGSVRLGLFAHPDYLARRGHPQTPKDLADHDLIGYDRWTPALRRMLAEIPALTRESFALRVDHPLVQLAALRAGFGLGICQVQLAFGLEQVLPDTIRIDLPVWAVMHEDLRQNAACRAVFDALVAGLAGLA</sequence>
<dbReference type="PROSITE" id="PS50931">
    <property type="entry name" value="HTH_LYSR"/>
    <property type="match status" value="1"/>
</dbReference>
<dbReference type="SUPFAM" id="SSF53850">
    <property type="entry name" value="Periplasmic binding protein-like II"/>
    <property type="match status" value="1"/>
</dbReference>
<keyword evidence="3" id="KW-0238">DNA-binding</keyword>
<organism evidence="6 7">
    <name type="scientific">Neogemmobacter tilapiae</name>
    <dbReference type="NCBI Taxonomy" id="875041"/>
    <lineage>
        <taxon>Bacteria</taxon>
        <taxon>Pseudomonadati</taxon>
        <taxon>Pseudomonadota</taxon>
        <taxon>Alphaproteobacteria</taxon>
        <taxon>Rhodobacterales</taxon>
        <taxon>Paracoccaceae</taxon>
        <taxon>Neogemmobacter</taxon>
    </lineage>
</organism>
<keyword evidence="4" id="KW-0804">Transcription</keyword>
<dbReference type="InterPro" id="IPR005119">
    <property type="entry name" value="LysR_subst-bd"/>
</dbReference>
<dbReference type="GO" id="GO:0003700">
    <property type="term" value="F:DNA-binding transcription factor activity"/>
    <property type="evidence" value="ECO:0007669"/>
    <property type="project" value="InterPro"/>
</dbReference>
<dbReference type="InterPro" id="IPR036388">
    <property type="entry name" value="WH-like_DNA-bd_sf"/>
</dbReference>
<evidence type="ECO:0000313" key="7">
    <source>
        <dbReference type="Proteomes" id="UP000638981"/>
    </source>
</evidence>
<dbReference type="Proteomes" id="UP000638981">
    <property type="component" value="Unassembled WGS sequence"/>
</dbReference>
<comment type="caution">
    <text evidence="6">The sequence shown here is derived from an EMBL/GenBank/DDBJ whole genome shotgun (WGS) entry which is preliminary data.</text>
</comment>
<dbReference type="Gene3D" id="3.40.190.290">
    <property type="match status" value="1"/>
</dbReference>
<keyword evidence="2" id="KW-0805">Transcription regulation</keyword>
<keyword evidence="7" id="KW-1185">Reference proteome</keyword>
<evidence type="ECO:0000313" key="6">
    <source>
        <dbReference type="EMBL" id="GHC46112.1"/>
    </source>
</evidence>
<feature type="domain" description="HTH lysR-type" evidence="5">
    <location>
        <begin position="1"/>
        <end position="60"/>
    </location>
</feature>
<name>A0A918WGR4_9RHOB</name>
<dbReference type="Pfam" id="PF00126">
    <property type="entry name" value="HTH_1"/>
    <property type="match status" value="1"/>
</dbReference>
<dbReference type="PANTHER" id="PTHR30537">
    <property type="entry name" value="HTH-TYPE TRANSCRIPTIONAL REGULATOR"/>
    <property type="match status" value="1"/>
</dbReference>
<dbReference type="InterPro" id="IPR000847">
    <property type="entry name" value="LysR_HTH_N"/>
</dbReference>
<reference evidence="6" key="1">
    <citation type="journal article" date="2014" name="Int. J. Syst. Evol. Microbiol.">
        <title>Complete genome sequence of Corynebacterium casei LMG S-19264T (=DSM 44701T), isolated from a smear-ripened cheese.</title>
        <authorList>
            <consortium name="US DOE Joint Genome Institute (JGI-PGF)"/>
            <person name="Walter F."/>
            <person name="Albersmeier A."/>
            <person name="Kalinowski J."/>
            <person name="Ruckert C."/>
        </authorList>
    </citation>
    <scope>NUCLEOTIDE SEQUENCE</scope>
    <source>
        <strain evidence="6">KCTC 23310</strain>
    </source>
</reference>
<protein>
    <submittedName>
        <fullName evidence="6">LysR family transcriptional regulator</fullName>
    </submittedName>
</protein>
<evidence type="ECO:0000256" key="4">
    <source>
        <dbReference type="ARBA" id="ARBA00023163"/>
    </source>
</evidence>
<dbReference type="SUPFAM" id="SSF46785">
    <property type="entry name" value="Winged helix' DNA-binding domain"/>
    <property type="match status" value="1"/>
</dbReference>
<dbReference type="CDD" id="cd08422">
    <property type="entry name" value="PBP2_CrgA_like"/>
    <property type="match status" value="1"/>
</dbReference>
<dbReference type="Pfam" id="PF03466">
    <property type="entry name" value="LysR_substrate"/>
    <property type="match status" value="1"/>
</dbReference>
<comment type="similarity">
    <text evidence="1">Belongs to the LysR transcriptional regulatory family.</text>
</comment>
<dbReference type="EMBL" id="BMYJ01000001">
    <property type="protein sequence ID" value="GHC46112.1"/>
    <property type="molecule type" value="Genomic_DNA"/>
</dbReference>
<dbReference type="InterPro" id="IPR058163">
    <property type="entry name" value="LysR-type_TF_proteobact-type"/>
</dbReference>
<proteinExistence type="inferred from homology"/>
<evidence type="ECO:0000256" key="3">
    <source>
        <dbReference type="ARBA" id="ARBA00023125"/>
    </source>
</evidence>
<accession>A0A918WGR4</accession>
<evidence type="ECO:0000256" key="1">
    <source>
        <dbReference type="ARBA" id="ARBA00009437"/>
    </source>
</evidence>
<dbReference type="InterPro" id="IPR036390">
    <property type="entry name" value="WH_DNA-bd_sf"/>
</dbReference>